<feature type="signal peptide" evidence="1">
    <location>
        <begin position="1"/>
        <end position="27"/>
    </location>
</feature>
<sequence>MRRRLTLVVAIAACTAAPLLCAGTAGAEPPPPPVVTTLPERPAPTGTTPFADDPSIVDARPQTIESWSRLPAEDAIAVHFATGTPECYGAAADVQETTDIVAVKLRTGMRADAVGRACIAIGLTGTLELPLRAPLGNRAVLGIT</sequence>
<protein>
    <submittedName>
        <fullName evidence="2">Uncharacterized protein</fullName>
    </submittedName>
</protein>
<evidence type="ECO:0000256" key="1">
    <source>
        <dbReference type="SAM" id="SignalP"/>
    </source>
</evidence>
<dbReference type="KEGG" id="marz:MARA_41580"/>
<dbReference type="Proteomes" id="UP000467428">
    <property type="component" value="Chromosome"/>
</dbReference>
<keyword evidence="1" id="KW-0732">Signal</keyword>
<accession>A0A7I7S2M8</accession>
<gene>
    <name evidence="2" type="ORF">MARA_41580</name>
</gene>
<evidence type="ECO:0000313" key="3">
    <source>
        <dbReference type="Proteomes" id="UP000467428"/>
    </source>
</evidence>
<organism evidence="2 3">
    <name type="scientific">Mycolicibacterium arabiense</name>
    <dbReference type="NCBI Taxonomy" id="1286181"/>
    <lineage>
        <taxon>Bacteria</taxon>
        <taxon>Bacillati</taxon>
        <taxon>Actinomycetota</taxon>
        <taxon>Actinomycetes</taxon>
        <taxon>Mycobacteriales</taxon>
        <taxon>Mycobacteriaceae</taxon>
        <taxon>Mycolicibacterium</taxon>
    </lineage>
</organism>
<evidence type="ECO:0000313" key="2">
    <source>
        <dbReference type="EMBL" id="BBY50690.1"/>
    </source>
</evidence>
<keyword evidence="3" id="KW-1185">Reference proteome</keyword>
<dbReference type="AlphaFoldDB" id="A0A7I7S2M8"/>
<dbReference type="RefSeq" id="WP_163920320.1">
    <property type="nucleotide sequence ID" value="NZ_AP022593.1"/>
</dbReference>
<feature type="chain" id="PRO_5029904392" evidence="1">
    <location>
        <begin position="28"/>
        <end position="144"/>
    </location>
</feature>
<reference evidence="2 3" key="1">
    <citation type="journal article" date="2019" name="Emerg. Microbes Infect.">
        <title>Comprehensive subspecies identification of 175 nontuberculous mycobacteria species based on 7547 genomic profiles.</title>
        <authorList>
            <person name="Matsumoto Y."/>
            <person name="Kinjo T."/>
            <person name="Motooka D."/>
            <person name="Nabeya D."/>
            <person name="Jung N."/>
            <person name="Uechi K."/>
            <person name="Horii T."/>
            <person name="Iida T."/>
            <person name="Fujita J."/>
            <person name="Nakamura S."/>
        </authorList>
    </citation>
    <scope>NUCLEOTIDE SEQUENCE [LARGE SCALE GENOMIC DNA]</scope>
    <source>
        <strain evidence="2 3">JCM 18538</strain>
    </source>
</reference>
<proteinExistence type="predicted"/>
<dbReference type="EMBL" id="AP022593">
    <property type="protein sequence ID" value="BBY50690.1"/>
    <property type="molecule type" value="Genomic_DNA"/>
</dbReference>
<name>A0A7I7S2M8_9MYCO</name>
<geneLocation type="plasmid" evidence="3">
    <name>pjcm18538 dna</name>
</geneLocation>